<accession>A0A9Q0R0Y8</accession>
<gene>
    <name evidence="2" type="ORF">NE237_009767</name>
</gene>
<evidence type="ECO:0000313" key="3">
    <source>
        <dbReference type="Proteomes" id="UP001141806"/>
    </source>
</evidence>
<dbReference type="Proteomes" id="UP001141806">
    <property type="component" value="Unassembled WGS sequence"/>
</dbReference>
<proteinExistence type="predicted"/>
<dbReference type="AlphaFoldDB" id="A0A9Q0R0Y8"/>
<feature type="compositionally biased region" description="Basic residues" evidence="1">
    <location>
        <begin position="15"/>
        <end position="25"/>
    </location>
</feature>
<protein>
    <submittedName>
        <fullName evidence="2">Uncharacterized protein</fullName>
    </submittedName>
</protein>
<organism evidence="2 3">
    <name type="scientific">Protea cynaroides</name>
    <dbReference type="NCBI Taxonomy" id="273540"/>
    <lineage>
        <taxon>Eukaryota</taxon>
        <taxon>Viridiplantae</taxon>
        <taxon>Streptophyta</taxon>
        <taxon>Embryophyta</taxon>
        <taxon>Tracheophyta</taxon>
        <taxon>Spermatophyta</taxon>
        <taxon>Magnoliopsida</taxon>
        <taxon>Proteales</taxon>
        <taxon>Proteaceae</taxon>
        <taxon>Protea</taxon>
    </lineage>
</organism>
<name>A0A9Q0R0Y8_9MAGN</name>
<dbReference type="EMBL" id="JAMYWD010000002">
    <property type="protein sequence ID" value="KAJ4978987.1"/>
    <property type="molecule type" value="Genomic_DNA"/>
</dbReference>
<feature type="region of interest" description="Disordered" evidence="1">
    <location>
        <begin position="14"/>
        <end position="49"/>
    </location>
</feature>
<evidence type="ECO:0000313" key="2">
    <source>
        <dbReference type="EMBL" id="KAJ4978987.1"/>
    </source>
</evidence>
<sequence length="121" mass="13705">MLPPCLQLLEEMHHQRLQKQQKSKIHASSSHSNPSQAHTLLATKTPEEEKVMMAKRKFKEKYDDEQRSQHTQSVFAGAASSRFTNYKSSLEGLSLGLLKGSWRSNLDDAASAINDYLFLLT</sequence>
<evidence type="ECO:0000256" key="1">
    <source>
        <dbReference type="SAM" id="MobiDB-lite"/>
    </source>
</evidence>
<keyword evidence="3" id="KW-1185">Reference proteome</keyword>
<reference evidence="2" key="1">
    <citation type="journal article" date="2023" name="Plant J.">
        <title>The genome of the king protea, Protea cynaroides.</title>
        <authorList>
            <person name="Chang J."/>
            <person name="Duong T.A."/>
            <person name="Schoeman C."/>
            <person name="Ma X."/>
            <person name="Roodt D."/>
            <person name="Barker N."/>
            <person name="Li Z."/>
            <person name="Van de Peer Y."/>
            <person name="Mizrachi E."/>
        </authorList>
    </citation>
    <scope>NUCLEOTIDE SEQUENCE</scope>
    <source>
        <tissue evidence="2">Young leaves</tissue>
    </source>
</reference>
<comment type="caution">
    <text evidence="2">The sequence shown here is derived from an EMBL/GenBank/DDBJ whole genome shotgun (WGS) entry which is preliminary data.</text>
</comment>
<feature type="compositionally biased region" description="Polar residues" evidence="1">
    <location>
        <begin position="26"/>
        <end position="38"/>
    </location>
</feature>